<protein>
    <submittedName>
        <fullName evidence="1">Uncharacterized protein</fullName>
    </submittedName>
</protein>
<dbReference type="EMBL" id="CP000557">
    <property type="protein sequence ID" value="ABO66814.1"/>
    <property type="molecule type" value="Genomic_DNA"/>
</dbReference>
<dbReference type="KEGG" id="gtn:GTNG_1444"/>
<proteinExistence type="predicted"/>
<sequence>MSSGERRLPFFQSAEQFLLTTATTVEYLNKQEEYFIFLEMFYDRCEGDCYGR</sequence>
<evidence type="ECO:0000313" key="2">
    <source>
        <dbReference type="Proteomes" id="UP000001578"/>
    </source>
</evidence>
<gene>
    <name evidence="1" type="ordered locus">GTNG_1444</name>
</gene>
<name>A4INB0_GEOTN</name>
<accession>A4INB0</accession>
<reference evidence="1 2" key="1">
    <citation type="journal article" date="2007" name="Proc. Natl. Acad. Sci. U.S.A.">
        <title>Genome and proteome of long-chain alkane degrading Geobacillus thermodenitrificans NG80-2 isolated from a deep-subsurface oil reservoir.</title>
        <authorList>
            <person name="Feng L."/>
            <person name="Wang W."/>
            <person name="Cheng J."/>
            <person name="Ren Y."/>
            <person name="Zhao G."/>
            <person name="Gao C."/>
            <person name="Tang Y."/>
            <person name="Liu X."/>
            <person name="Han W."/>
            <person name="Peng X."/>
            <person name="Liu R."/>
            <person name="Wang L."/>
        </authorList>
    </citation>
    <scope>NUCLEOTIDE SEQUENCE [LARGE SCALE GENOMIC DNA]</scope>
    <source>
        <strain evidence="1 2">NG80-2</strain>
    </source>
</reference>
<organism evidence="1 2">
    <name type="scientific">Geobacillus thermodenitrificans (strain NG80-2)</name>
    <dbReference type="NCBI Taxonomy" id="420246"/>
    <lineage>
        <taxon>Bacteria</taxon>
        <taxon>Bacillati</taxon>
        <taxon>Bacillota</taxon>
        <taxon>Bacilli</taxon>
        <taxon>Bacillales</taxon>
        <taxon>Anoxybacillaceae</taxon>
        <taxon>Geobacillus</taxon>
    </lineage>
</organism>
<dbReference type="AlphaFoldDB" id="A4INB0"/>
<dbReference type="Proteomes" id="UP000001578">
    <property type="component" value="Chromosome"/>
</dbReference>
<dbReference type="HOGENOM" id="CLU_3080324_0_0_9"/>
<evidence type="ECO:0000313" key="1">
    <source>
        <dbReference type="EMBL" id="ABO66814.1"/>
    </source>
</evidence>